<dbReference type="AlphaFoldDB" id="A0A2H0WY88"/>
<keyword evidence="1" id="KW-0472">Membrane</keyword>
<proteinExistence type="predicted"/>
<accession>A0A2H0WY88</accession>
<sequence>MNKLLGYVLVLIGVGIGVISLYVASFAGVMGKMGLVGGGFDQAIDRNELARQLRREDEKVECGVIEVAKHVPAYLLARGEKRIVLAGELGRERVICGIRLVQNQNIERGVYTLIKGLYYLDGQYREMRPLVEQNKEKCALIPQTEYESWIQGYLLSTQGRIHNVVYDLYKQVEQGRSQVEELCID</sequence>
<reference evidence="3" key="1">
    <citation type="submission" date="2017-09" db="EMBL/GenBank/DDBJ databases">
        <title>Depth-based differentiation of microbial function through sediment-hosted aquifers and enrichment of novel symbionts in the deep terrestrial subsurface.</title>
        <authorList>
            <person name="Probst A.J."/>
            <person name="Ladd B."/>
            <person name="Jarett J.K."/>
            <person name="Geller-Mcgrath D.E."/>
            <person name="Sieber C.M.K."/>
            <person name="Emerson J.B."/>
            <person name="Anantharaman K."/>
            <person name="Thomas B.C."/>
            <person name="Malmstrom R."/>
            <person name="Stieglmeier M."/>
            <person name="Klingl A."/>
            <person name="Woyke T."/>
            <person name="Ryan C.M."/>
            <person name="Banfield J.F."/>
        </authorList>
    </citation>
    <scope>NUCLEOTIDE SEQUENCE [LARGE SCALE GENOMIC DNA]</scope>
</reference>
<name>A0A2H0WY88_9BACT</name>
<dbReference type="Proteomes" id="UP000229574">
    <property type="component" value="Unassembled WGS sequence"/>
</dbReference>
<evidence type="ECO:0000256" key="1">
    <source>
        <dbReference type="SAM" id="Phobius"/>
    </source>
</evidence>
<evidence type="ECO:0000313" key="3">
    <source>
        <dbReference type="Proteomes" id="UP000229574"/>
    </source>
</evidence>
<organism evidence="2 3">
    <name type="scientific">Candidatus Collierbacteria bacterium CG09_land_8_20_14_0_10_46_12</name>
    <dbReference type="NCBI Taxonomy" id="1974533"/>
    <lineage>
        <taxon>Bacteria</taxon>
        <taxon>Candidatus Collieribacteriota</taxon>
    </lineage>
</organism>
<comment type="caution">
    <text evidence="2">The sequence shown here is derived from an EMBL/GenBank/DDBJ whole genome shotgun (WGS) entry which is preliminary data.</text>
</comment>
<gene>
    <name evidence="2" type="ORF">COT54_03740</name>
</gene>
<evidence type="ECO:0000313" key="2">
    <source>
        <dbReference type="EMBL" id="PIS17612.1"/>
    </source>
</evidence>
<feature type="transmembrane region" description="Helical" evidence="1">
    <location>
        <begin position="6"/>
        <end position="24"/>
    </location>
</feature>
<keyword evidence="1" id="KW-0812">Transmembrane</keyword>
<protein>
    <submittedName>
        <fullName evidence="2">Uncharacterized protein</fullName>
    </submittedName>
</protein>
<dbReference type="EMBL" id="PEYY01000136">
    <property type="protein sequence ID" value="PIS17612.1"/>
    <property type="molecule type" value="Genomic_DNA"/>
</dbReference>
<keyword evidence="1" id="KW-1133">Transmembrane helix</keyword>